<feature type="region of interest" description="Disordered" evidence="1">
    <location>
        <begin position="34"/>
        <end position="81"/>
    </location>
</feature>
<protein>
    <submittedName>
        <fullName evidence="2">Uncharacterized protein</fullName>
    </submittedName>
</protein>
<accession>A0ABN6UAY0</accession>
<evidence type="ECO:0000256" key="1">
    <source>
        <dbReference type="SAM" id="MobiDB-lite"/>
    </source>
</evidence>
<reference evidence="2 3" key="1">
    <citation type="submission" date="2022-11" db="EMBL/GenBank/DDBJ databases">
        <title>Genome Sequencing of Nocardia sp. ON39_IFM12276 and assembly.</title>
        <authorList>
            <person name="Shimojima M."/>
            <person name="Toyokawa M."/>
            <person name="Uesaka K."/>
        </authorList>
    </citation>
    <scope>NUCLEOTIDE SEQUENCE [LARGE SCALE GENOMIC DNA]</scope>
    <source>
        <strain evidence="2 3">IFM 12276</strain>
    </source>
</reference>
<keyword evidence="3" id="KW-1185">Reference proteome</keyword>
<name>A0ABN6UAY0_9NOCA</name>
<organism evidence="2 3">
    <name type="scientific">Nocardia sputorum</name>
    <dbReference type="NCBI Taxonomy" id="2984338"/>
    <lineage>
        <taxon>Bacteria</taxon>
        <taxon>Bacillati</taxon>
        <taxon>Actinomycetota</taxon>
        <taxon>Actinomycetes</taxon>
        <taxon>Mycobacteriales</taxon>
        <taxon>Nocardiaceae</taxon>
        <taxon>Nocardia</taxon>
    </lineage>
</organism>
<gene>
    <name evidence="2" type="ORF">IFM12276_49530</name>
</gene>
<proteinExistence type="predicted"/>
<sequence length="81" mass="8559">MARLLEMGLDVILQFETGMVGTQVNAHGRHCVRRPRRDGNRARPAINTAVGPRESTGTTAVFAATGPGDTADAPTPFPATE</sequence>
<evidence type="ECO:0000313" key="3">
    <source>
        <dbReference type="Proteomes" id="UP001317870"/>
    </source>
</evidence>
<dbReference type="Proteomes" id="UP001317870">
    <property type="component" value="Chromosome"/>
</dbReference>
<evidence type="ECO:0000313" key="2">
    <source>
        <dbReference type="EMBL" id="BDU01925.1"/>
    </source>
</evidence>
<dbReference type="EMBL" id="AP026978">
    <property type="protein sequence ID" value="BDU01925.1"/>
    <property type="molecule type" value="Genomic_DNA"/>
</dbReference>